<reference evidence="1" key="1">
    <citation type="submission" date="2019-11" db="EMBL/GenBank/DDBJ databases">
        <title>Nori genome reveals adaptations in red seaweeds to the harsh intertidal environment.</title>
        <authorList>
            <person name="Wang D."/>
            <person name="Mao Y."/>
        </authorList>
    </citation>
    <scope>NUCLEOTIDE SEQUENCE</scope>
    <source>
        <tissue evidence="1">Gametophyte</tissue>
    </source>
</reference>
<gene>
    <name evidence="1" type="ORF">I4F81_000531</name>
</gene>
<protein>
    <submittedName>
        <fullName evidence="1">Uncharacterized protein</fullName>
    </submittedName>
</protein>
<sequence length="872" mass="88634">MAAAGAAAPPLPPTLGGLVLDESAATSGAPSDDAAADAESAAELELWAWLATDSAGALSAEAGGSAAVEWAAVEAAAAELPHAPAADGAVGAEVAPPGESSAAASGAGGSGDAAPPPRLDDAEEGAYHAAVDAAAAVASAEVSGLHQLSMTLSAHDVVLAAGEATLRDVDARLGALVAEITRVRSGVASAASRVAARSSAEAHISAFVNEIALSPALVRHVVDGSVGDAAYERALGQLSKKAAFLTLADARDAASYADVRPTVVGLLVKAVAKVRQFLVDKIDLLQRPNTNVTIVKDSVLARHKYLLEFLQDHSSAAFNDVRDMYVRTMNELIYTLFRKYLFGLLALEATAGTAGETVVSAGAAAGGVGGGVGGSVASAAPGRLSFFGLSLGGSSAPEPPPPPPVLPTAGPGVGRLASGGVNRADGGSGSSGGIGGVFGGGITAALMPASSPTTPAAAAAAAAARRAALPSFTAGDRLSVLSEVDQPAVVLAVAAAASQRLPFEAIQRSVGKMLAETCTSEHLFCVQLFGDDGRMLPLFFRRVLSMLVDAVRRYAASSSDVVGVLLTLVVARAQRVAMRARRIDALDAYYGSVDGALRPALAALLAANTSALAAAARAPRPLFPGDEDTRPTAATRRTAELTATLLAAVSPSTGGAPDATVDGALRRLRAEFVALLNSLAALYSTPKRRFVFLINNLDAVLAVLTARAVEHTDDGAFYATLLSSHVGSYVEHELADHFPDMLALVRDAERSARAAARKGTAGGTGGRQAPPPSSAAGAGTTHSRGEARTKAVVRDFGRNWRAGLAHMRAAVLRLFPSFANGARVLAALCDGLLSYHRRCEAHLDTNFPAVKAELVAATAIRYEIRQYDDGLA</sequence>
<evidence type="ECO:0000313" key="1">
    <source>
        <dbReference type="EMBL" id="KAK1857917.1"/>
    </source>
</evidence>
<keyword evidence="2" id="KW-1185">Reference proteome</keyword>
<accession>A0ACC3BJE4</accession>
<evidence type="ECO:0000313" key="2">
    <source>
        <dbReference type="Proteomes" id="UP000798662"/>
    </source>
</evidence>
<comment type="caution">
    <text evidence="1">The sequence shown here is derived from an EMBL/GenBank/DDBJ whole genome shotgun (WGS) entry which is preliminary data.</text>
</comment>
<dbReference type="Proteomes" id="UP000798662">
    <property type="component" value="Chromosome 1"/>
</dbReference>
<dbReference type="EMBL" id="CM020618">
    <property type="protein sequence ID" value="KAK1857917.1"/>
    <property type="molecule type" value="Genomic_DNA"/>
</dbReference>
<proteinExistence type="predicted"/>
<name>A0ACC3BJE4_PYRYE</name>
<organism evidence="1 2">
    <name type="scientific">Pyropia yezoensis</name>
    <name type="common">Susabi-nori</name>
    <name type="synonym">Porphyra yezoensis</name>
    <dbReference type="NCBI Taxonomy" id="2788"/>
    <lineage>
        <taxon>Eukaryota</taxon>
        <taxon>Rhodophyta</taxon>
        <taxon>Bangiophyceae</taxon>
        <taxon>Bangiales</taxon>
        <taxon>Bangiaceae</taxon>
        <taxon>Pyropia</taxon>
    </lineage>
</organism>